<dbReference type="SUPFAM" id="SSF47336">
    <property type="entry name" value="ACP-like"/>
    <property type="match status" value="1"/>
</dbReference>
<keyword evidence="1" id="KW-0596">Phosphopantetheine</keyword>
<evidence type="ECO:0000256" key="2">
    <source>
        <dbReference type="ARBA" id="ARBA00022553"/>
    </source>
</evidence>
<dbReference type="RefSeq" id="WP_311424600.1">
    <property type="nucleotide sequence ID" value="NZ_JAVREH010000039.1"/>
</dbReference>
<dbReference type="PROSITE" id="PS00012">
    <property type="entry name" value="PHOSPHOPANTETHEINE"/>
    <property type="match status" value="1"/>
</dbReference>
<dbReference type="InterPro" id="IPR036736">
    <property type="entry name" value="ACP-like_sf"/>
</dbReference>
<accession>A0ABU2JGU3</accession>
<dbReference type="PROSITE" id="PS50075">
    <property type="entry name" value="CARRIER"/>
    <property type="match status" value="1"/>
</dbReference>
<comment type="caution">
    <text evidence="4">The sequence shown here is derived from an EMBL/GenBank/DDBJ whole genome shotgun (WGS) entry which is preliminary data.</text>
</comment>
<dbReference type="Proteomes" id="UP001183176">
    <property type="component" value="Unassembled WGS sequence"/>
</dbReference>
<dbReference type="Gene3D" id="1.10.1200.10">
    <property type="entry name" value="ACP-like"/>
    <property type="match status" value="1"/>
</dbReference>
<evidence type="ECO:0000313" key="5">
    <source>
        <dbReference type="Proteomes" id="UP001183176"/>
    </source>
</evidence>
<evidence type="ECO:0000256" key="1">
    <source>
        <dbReference type="ARBA" id="ARBA00022450"/>
    </source>
</evidence>
<name>A0ABU2JGU3_9ACTN</name>
<dbReference type="Pfam" id="PF00550">
    <property type="entry name" value="PP-binding"/>
    <property type="match status" value="1"/>
</dbReference>
<dbReference type="EMBL" id="JAVREH010000039">
    <property type="protein sequence ID" value="MDT0263453.1"/>
    <property type="molecule type" value="Genomic_DNA"/>
</dbReference>
<proteinExistence type="predicted"/>
<gene>
    <name evidence="4" type="ORF">RM423_18885</name>
</gene>
<dbReference type="InterPro" id="IPR006162">
    <property type="entry name" value="Ppantetheine_attach_site"/>
</dbReference>
<evidence type="ECO:0000259" key="3">
    <source>
        <dbReference type="PROSITE" id="PS50075"/>
    </source>
</evidence>
<keyword evidence="2" id="KW-0597">Phosphoprotein</keyword>
<evidence type="ECO:0000313" key="4">
    <source>
        <dbReference type="EMBL" id="MDT0263453.1"/>
    </source>
</evidence>
<reference evidence="5" key="1">
    <citation type="submission" date="2023-07" db="EMBL/GenBank/DDBJ databases">
        <title>30 novel species of actinomycetes from the DSMZ collection.</title>
        <authorList>
            <person name="Nouioui I."/>
        </authorList>
    </citation>
    <scope>NUCLEOTIDE SEQUENCE [LARGE SCALE GENOMIC DNA]</scope>
    <source>
        <strain evidence="5">DSM 44399</strain>
    </source>
</reference>
<sequence length="85" mass="9499">MEPAFVELLRSHLKYAGDQPISHTSRLRDMGLDSMRSIELLFDVEDSYRITISDERLSGPTFETAGALWEVVAELRAGDGDVASR</sequence>
<protein>
    <submittedName>
        <fullName evidence="4">Acyl carrier protein</fullName>
    </submittedName>
</protein>
<dbReference type="InterPro" id="IPR009081">
    <property type="entry name" value="PP-bd_ACP"/>
</dbReference>
<feature type="domain" description="Carrier" evidence="3">
    <location>
        <begin position="1"/>
        <end position="76"/>
    </location>
</feature>
<keyword evidence="5" id="KW-1185">Reference proteome</keyword>
<organism evidence="4 5">
    <name type="scientific">Jatrophihabitans lederbergiae</name>
    <dbReference type="NCBI Taxonomy" id="3075547"/>
    <lineage>
        <taxon>Bacteria</taxon>
        <taxon>Bacillati</taxon>
        <taxon>Actinomycetota</taxon>
        <taxon>Actinomycetes</taxon>
        <taxon>Jatrophihabitantales</taxon>
        <taxon>Jatrophihabitantaceae</taxon>
        <taxon>Jatrophihabitans</taxon>
    </lineage>
</organism>